<comment type="similarity">
    <text evidence="1">Belongs to the cytochrome P450 family.</text>
</comment>
<keyword evidence="6" id="KW-0503">Monooxygenase</keyword>
<dbReference type="Proteomes" id="UP001177140">
    <property type="component" value="Unassembled WGS sequence"/>
</dbReference>
<name>A0AA41RVR1_PAPNU</name>
<keyword evidence="7" id="KW-1133">Transmembrane helix</keyword>
<organism evidence="8 9">
    <name type="scientific">Papaver nudicaule</name>
    <name type="common">Iceland poppy</name>
    <dbReference type="NCBI Taxonomy" id="74823"/>
    <lineage>
        <taxon>Eukaryota</taxon>
        <taxon>Viridiplantae</taxon>
        <taxon>Streptophyta</taxon>
        <taxon>Embryophyta</taxon>
        <taxon>Tracheophyta</taxon>
        <taxon>Spermatophyta</taxon>
        <taxon>Magnoliopsida</taxon>
        <taxon>Ranunculales</taxon>
        <taxon>Papaveraceae</taxon>
        <taxon>Papaveroideae</taxon>
        <taxon>Papaver</taxon>
    </lineage>
</organism>
<dbReference type="GO" id="GO:0016125">
    <property type="term" value="P:sterol metabolic process"/>
    <property type="evidence" value="ECO:0007669"/>
    <property type="project" value="TreeGrafter"/>
</dbReference>
<evidence type="ECO:0000256" key="3">
    <source>
        <dbReference type="ARBA" id="ARBA00022723"/>
    </source>
</evidence>
<keyword evidence="4" id="KW-0560">Oxidoreductase</keyword>
<proteinExistence type="inferred from homology"/>
<protein>
    <recommendedName>
        <fullName evidence="10">Cytochrome P450</fullName>
    </recommendedName>
</protein>
<evidence type="ECO:0000256" key="7">
    <source>
        <dbReference type="SAM" id="Phobius"/>
    </source>
</evidence>
<dbReference type="EMBL" id="JAJJMA010043680">
    <property type="protein sequence ID" value="MCL7025291.1"/>
    <property type="molecule type" value="Genomic_DNA"/>
</dbReference>
<dbReference type="SUPFAM" id="SSF48264">
    <property type="entry name" value="Cytochrome P450"/>
    <property type="match status" value="1"/>
</dbReference>
<evidence type="ECO:0000256" key="6">
    <source>
        <dbReference type="ARBA" id="ARBA00023033"/>
    </source>
</evidence>
<comment type="caution">
    <text evidence="8">The sequence shown here is derived from an EMBL/GenBank/DDBJ whole genome shotgun (WGS) entry which is preliminary data.</text>
</comment>
<reference evidence="8" key="1">
    <citation type="submission" date="2022-03" db="EMBL/GenBank/DDBJ databases">
        <title>A functionally conserved STORR gene fusion in Papaver species that diverged 16.8 million years ago.</title>
        <authorList>
            <person name="Catania T."/>
        </authorList>
    </citation>
    <scope>NUCLEOTIDE SEQUENCE</scope>
    <source>
        <strain evidence="8">S-191538</strain>
    </source>
</reference>
<keyword evidence="5" id="KW-0408">Iron</keyword>
<evidence type="ECO:0000256" key="2">
    <source>
        <dbReference type="ARBA" id="ARBA00022617"/>
    </source>
</evidence>
<sequence length="139" mass="15773">MDDHWLKIFVVIFLVLVLFVSLYSLQIIILNKKKQYNGVEPPGTTGWPISLEFIRASLNGAPEKFFNDRVHKYSSDVFKTSLLGVPITVLSGAAGNKFLFSNEYKLVKIWWPLSIRKIIPTSEDAFLPTSPSQSKNLRS</sequence>
<evidence type="ECO:0000256" key="1">
    <source>
        <dbReference type="ARBA" id="ARBA00010617"/>
    </source>
</evidence>
<keyword evidence="3" id="KW-0479">Metal-binding</keyword>
<dbReference type="GO" id="GO:0004497">
    <property type="term" value="F:monooxygenase activity"/>
    <property type="evidence" value="ECO:0007669"/>
    <property type="project" value="UniProtKB-KW"/>
</dbReference>
<dbReference type="GO" id="GO:0005506">
    <property type="term" value="F:iron ion binding"/>
    <property type="evidence" value="ECO:0007669"/>
    <property type="project" value="InterPro"/>
</dbReference>
<keyword evidence="7" id="KW-0812">Transmembrane</keyword>
<keyword evidence="2" id="KW-0349">Heme</keyword>
<evidence type="ECO:0000256" key="5">
    <source>
        <dbReference type="ARBA" id="ARBA00023004"/>
    </source>
</evidence>
<dbReference type="PANTHER" id="PTHR24286">
    <property type="entry name" value="CYTOCHROME P450 26"/>
    <property type="match status" value="1"/>
</dbReference>
<dbReference type="GO" id="GO:0020037">
    <property type="term" value="F:heme binding"/>
    <property type="evidence" value="ECO:0007669"/>
    <property type="project" value="InterPro"/>
</dbReference>
<evidence type="ECO:0000313" key="9">
    <source>
        <dbReference type="Proteomes" id="UP001177140"/>
    </source>
</evidence>
<dbReference type="GO" id="GO:0016705">
    <property type="term" value="F:oxidoreductase activity, acting on paired donors, with incorporation or reduction of molecular oxygen"/>
    <property type="evidence" value="ECO:0007669"/>
    <property type="project" value="InterPro"/>
</dbReference>
<gene>
    <name evidence="8" type="ORF">MKW94_023807</name>
</gene>
<feature type="transmembrane region" description="Helical" evidence="7">
    <location>
        <begin position="6"/>
        <end position="25"/>
    </location>
</feature>
<dbReference type="AlphaFoldDB" id="A0AA41RVR1"/>
<evidence type="ECO:0008006" key="10">
    <source>
        <dbReference type="Google" id="ProtNLM"/>
    </source>
</evidence>
<dbReference type="InterPro" id="IPR036396">
    <property type="entry name" value="Cyt_P450_sf"/>
</dbReference>
<dbReference type="Gene3D" id="1.10.630.10">
    <property type="entry name" value="Cytochrome P450"/>
    <property type="match status" value="1"/>
</dbReference>
<accession>A0AA41RVR1</accession>
<keyword evidence="7" id="KW-0472">Membrane</keyword>
<dbReference type="PANTHER" id="PTHR24286:SF384">
    <property type="entry name" value="P450, PUTATIVE (EUROFUNG)-RELATED"/>
    <property type="match status" value="1"/>
</dbReference>
<keyword evidence="9" id="KW-1185">Reference proteome</keyword>
<evidence type="ECO:0000313" key="8">
    <source>
        <dbReference type="EMBL" id="MCL7025291.1"/>
    </source>
</evidence>
<evidence type="ECO:0000256" key="4">
    <source>
        <dbReference type="ARBA" id="ARBA00023002"/>
    </source>
</evidence>